<comment type="caution">
    <text evidence="1">The sequence shown here is derived from an EMBL/GenBank/DDBJ whole genome shotgun (WGS) entry which is preliminary data.</text>
</comment>
<dbReference type="KEGG" id="ssck:SPSK_03681"/>
<dbReference type="EMBL" id="AXCR01000010">
    <property type="protein sequence ID" value="KJR82217.1"/>
    <property type="molecule type" value="Genomic_DNA"/>
</dbReference>
<gene>
    <name evidence="1" type="ORF">SPSK_03681</name>
</gene>
<dbReference type="VEuPathDB" id="FungiDB:SPSK_03681"/>
<dbReference type="RefSeq" id="XP_016584893.1">
    <property type="nucleotide sequence ID" value="XM_016730516.1"/>
</dbReference>
<dbReference type="Proteomes" id="UP000033710">
    <property type="component" value="Unassembled WGS sequence"/>
</dbReference>
<organism evidence="1 2">
    <name type="scientific">Sporothrix schenckii 1099-18</name>
    <dbReference type="NCBI Taxonomy" id="1397361"/>
    <lineage>
        <taxon>Eukaryota</taxon>
        <taxon>Fungi</taxon>
        <taxon>Dikarya</taxon>
        <taxon>Ascomycota</taxon>
        <taxon>Pezizomycotina</taxon>
        <taxon>Sordariomycetes</taxon>
        <taxon>Sordariomycetidae</taxon>
        <taxon>Ophiostomatales</taxon>
        <taxon>Ophiostomataceae</taxon>
        <taxon>Sporothrix</taxon>
    </lineage>
</organism>
<name>A0A0F2LXM5_SPOSC</name>
<evidence type="ECO:0000313" key="1">
    <source>
        <dbReference type="EMBL" id="KJR82217.1"/>
    </source>
</evidence>
<evidence type="ECO:0000313" key="2">
    <source>
        <dbReference type="Proteomes" id="UP000033710"/>
    </source>
</evidence>
<proteinExistence type="predicted"/>
<dbReference type="AlphaFoldDB" id="A0A0F2LXM5"/>
<accession>A0A0F2LXM5</accession>
<sequence length="147" mass="16523">MSIDTLAFVADFTRPFPSFVPAYFHGIWSTEQPQPKTQQPIRNRQRSAAATIATEATATTKPEQRVVEEDEAVKTVTQRDLIQSADSEIALGLFFRYTSPERTERQPWNITDLPTLVDAMWIHIAAGMCTEGTKYVKVGLIPPSRPE</sequence>
<reference evidence="1 2" key="2">
    <citation type="journal article" date="2015" name="Eukaryot. Cell">
        <title>Asexual propagation of a virulent clone complex in a human and feline outbreak of sporotrichosis.</title>
        <authorList>
            <person name="Teixeira Mde M."/>
            <person name="Rodrigues A.M."/>
            <person name="Tsui C.K."/>
            <person name="de Almeida L.G."/>
            <person name="Van Diepeningen A.D."/>
            <person name="van den Ende B.G."/>
            <person name="Fernandes G.F."/>
            <person name="Kano R."/>
            <person name="Hamelin R.C."/>
            <person name="Lopes-Bezerra L.M."/>
            <person name="Vasconcelos A.T."/>
            <person name="de Hoog S."/>
            <person name="de Camargo Z.P."/>
            <person name="Felipe M.S."/>
        </authorList>
    </citation>
    <scope>NUCLEOTIDE SEQUENCE [LARGE SCALE GENOMIC DNA]</scope>
    <source>
        <strain evidence="1 2">1099-18</strain>
    </source>
</reference>
<reference evidence="1 2" key="1">
    <citation type="journal article" date="2014" name="BMC Genomics">
        <title>Comparative genomics of the major fungal agents of human and animal Sporotrichosis: Sporothrix schenckii and Sporothrix brasiliensis.</title>
        <authorList>
            <person name="Teixeira M.M."/>
            <person name="de Almeida L.G."/>
            <person name="Kubitschek-Barreira P."/>
            <person name="Alves F.L."/>
            <person name="Kioshima E.S."/>
            <person name="Abadio A.K."/>
            <person name="Fernandes L."/>
            <person name="Derengowski L.S."/>
            <person name="Ferreira K.S."/>
            <person name="Souza R.C."/>
            <person name="Ruiz J.C."/>
            <person name="de Andrade N.C."/>
            <person name="Paes H.C."/>
            <person name="Nicola A.M."/>
            <person name="Albuquerque P."/>
            <person name="Gerber A.L."/>
            <person name="Martins V.P."/>
            <person name="Peconick L.D."/>
            <person name="Neto A.V."/>
            <person name="Chaucanez C.B."/>
            <person name="Silva P.A."/>
            <person name="Cunha O.L."/>
            <person name="de Oliveira F.F."/>
            <person name="dos Santos T.C."/>
            <person name="Barros A.L."/>
            <person name="Soares M.A."/>
            <person name="de Oliveira L.M."/>
            <person name="Marini M.M."/>
            <person name="Villalobos-Duno H."/>
            <person name="Cunha M.M."/>
            <person name="de Hoog S."/>
            <person name="da Silveira J.F."/>
            <person name="Henrissat B."/>
            <person name="Nino-Vega G.A."/>
            <person name="Cisalpino P.S."/>
            <person name="Mora-Montes H.M."/>
            <person name="Almeida S.R."/>
            <person name="Stajich J.E."/>
            <person name="Lopes-Bezerra L.M."/>
            <person name="Vasconcelos A.T."/>
            <person name="Felipe M.S."/>
        </authorList>
    </citation>
    <scope>NUCLEOTIDE SEQUENCE [LARGE SCALE GENOMIC DNA]</scope>
    <source>
        <strain evidence="1 2">1099-18</strain>
    </source>
</reference>
<dbReference type="GeneID" id="27665793"/>
<protein>
    <submittedName>
        <fullName evidence="1">Uncharacterized protein</fullName>
    </submittedName>
</protein>